<feature type="region of interest" description="Disordered" evidence="1">
    <location>
        <begin position="29"/>
        <end position="50"/>
    </location>
</feature>
<evidence type="ECO:0000256" key="1">
    <source>
        <dbReference type="SAM" id="MobiDB-lite"/>
    </source>
</evidence>
<sequence>MEHYRLGHNFSSPFFFSFPRGAKECLPRRSASRGLEPTPAWLKSATKTQL</sequence>
<dbReference type="AlphaFoldDB" id="A0A176S148"/>
<proteinExistence type="predicted"/>
<accession>A0A176S148</accession>
<organism evidence="2 3">
    <name type="scientific">Candidatus Thiomargarita nelsonii</name>
    <dbReference type="NCBI Taxonomy" id="1003181"/>
    <lineage>
        <taxon>Bacteria</taxon>
        <taxon>Pseudomonadati</taxon>
        <taxon>Pseudomonadota</taxon>
        <taxon>Gammaproteobacteria</taxon>
        <taxon>Thiotrichales</taxon>
        <taxon>Thiotrichaceae</taxon>
        <taxon>Thiomargarita</taxon>
    </lineage>
</organism>
<reference evidence="2 3" key="1">
    <citation type="submission" date="2016-05" db="EMBL/GenBank/DDBJ databases">
        <title>Single-cell genome of chain-forming Candidatus Thiomargarita nelsonii and comparison to other large sulfur-oxidizing bacteria.</title>
        <authorList>
            <person name="Winkel M."/>
            <person name="Salman V."/>
            <person name="Woyke T."/>
            <person name="Schulz-Vogt H."/>
            <person name="Richter M."/>
            <person name="Flood B."/>
            <person name="Bailey J."/>
            <person name="Amann R."/>
            <person name="Mussmann M."/>
        </authorList>
    </citation>
    <scope>NUCLEOTIDE SEQUENCE [LARGE SCALE GENOMIC DNA]</scope>
    <source>
        <strain evidence="2 3">THI036</strain>
    </source>
</reference>
<evidence type="ECO:0000313" key="3">
    <source>
        <dbReference type="Proteomes" id="UP000076962"/>
    </source>
</evidence>
<keyword evidence="3" id="KW-1185">Reference proteome</keyword>
<name>A0A176S148_9GAMM</name>
<comment type="caution">
    <text evidence="2">The sequence shown here is derived from an EMBL/GenBank/DDBJ whole genome shotgun (WGS) entry which is preliminary data.</text>
</comment>
<dbReference type="EMBL" id="LUTY01001424">
    <property type="protein sequence ID" value="OAD21740.1"/>
    <property type="molecule type" value="Genomic_DNA"/>
</dbReference>
<protein>
    <submittedName>
        <fullName evidence="2">Uncharacterized protein</fullName>
    </submittedName>
</protein>
<evidence type="ECO:0000313" key="2">
    <source>
        <dbReference type="EMBL" id="OAD21740.1"/>
    </source>
</evidence>
<dbReference type="Proteomes" id="UP000076962">
    <property type="component" value="Unassembled WGS sequence"/>
</dbReference>
<gene>
    <name evidence="2" type="ORF">THIOM_002488</name>
</gene>